<evidence type="ECO:0000259" key="2">
    <source>
        <dbReference type="Pfam" id="PF08484"/>
    </source>
</evidence>
<dbReference type="SUPFAM" id="SSF53335">
    <property type="entry name" value="S-adenosyl-L-methionine-dependent methyltransferases"/>
    <property type="match status" value="1"/>
</dbReference>
<dbReference type="InterPro" id="IPR029063">
    <property type="entry name" value="SAM-dependent_MTases_sf"/>
</dbReference>
<dbReference type="InterPro" id="IPR038576">
    <property type="entry name" value="Methyltransf_Zn-bd_dom_put_sf"/>
</dbReference>
<dbReference type="GO" id="GO:0008168">
    <property type="term" value="F:methyltransferase activity"/>
    <property type="evidence" value="ECO:0007669"/>
    <property type="project" value="UniProtKB-KW"/>
</dbReference>
<dbReference type="EMBL" id="QBMP01000054">
    <property type="protein sequence ID" value="PZO57299.1"/>
    <property type="molecule type" value="Genomic_DNA"/>
</dbReference>
<dbReference type="PANTHER" id="PTHR43861:SF5">
    <property type="entry name" value="BLL5978 PROTEIN"/>
    <property type="match status" value="1"/>
</dbReference>
<keyword evidence="3" id="KW-0489">Methyltransferase</keyword>
<organism evidence="3 4">
    <name type="scientific">Phormidesmis priestleyi</name>
    <dbReference type="NCBI Taxonomy" id="268141"/>
    <lineage>
        <taxon>Bacteria</taxon>
        <taxon>Bacillati</taxon>
        <taxon>Cyanobacteriota</taxon>
        <taxon>Cyanophyceae</taxon>
        <taxon>Leptolyngbyales</taxon>
        <taxon>Leptolyngbyaceae</taxon>
        <taxon>Phormidesmis</taxon>
    </lineage>
</organism>
<dbReference type="AlphaFoldDB" id="A0A2W4XSA4"/>
<protein>
    <submittedName>
        <fullName evidence="3">Methyltransferase</fullName>
    </submittedName>
</protein>
<dbReference type="PANTHER" id="PTHR43861">
    <property type="entry name" value="TRANS-ACONITATE 2-METHYLTRANSFERASE-RELATED"/>
    <property type="match status" value="1"/>
</dbReference>
<dbReference type="InterPro" id="IPR013691">
    <property type="entry name" value="MeTrfase_14"/>
</dbReference>
<sequence length="413" mass="45578">MESVTPVCRACGSHSLEPIISFGETTLADALLTAEQLDGLQETSEYTAPLDLVFCSSCSLVQITVSVPPEILFCRDYPYFSSVSPSLMKHFRLSAESIIETRQLNSQSKVIEAASNDGYMLKNFAEKGIPVLGIDPADGPAEAAQTAGIPTKCTFFSQDLAAQLKQEGYQADVFLANNVLAHVPDLNGFVAGIGLILKQTGVAVIEVPYLIDLVEHGEFDTIYHQHLCYFSVTALDRLFRRHHLFLNDVQQTTIHGGSLRLFVEPVERVQPSVKKLLAQEQGDRVDTIDYYQTFAARVETIKAELLAILSELKQQNKRVVGYGAAAKAATMMAYVGIDRQQLDYVVDLNPFKHGRYMGGNHLPIFPPDQLLIDQPDCVLILAWNFAEEIMQQQAAYQQAGGRFIVPIPAPKVV</sequence>
<accession>A0A2W4XSA4</accession>
<comment type="caution">
    <text evidence="3">The sequence shown here is derived from an EMBL/GenBank/DDBJ whole genome shotgun (WGS) entry which is preliminary data.</text>
</comment>
<dbReference type="GO" id="GO:0032259">
    <property type="term" value="P:methylation"/>
    <property type="evidence" value="ECO:0007669"/>
    <property type="project" value="UniProtKB-KW"/>
</dbReference>
<dbReference type="Gene3D" id="3.40.50.720">
    <property type="entry name" value="NAD(P)-binding Rossmann-like Domain"/>
    <property type="match status" value="1"/>
</dbReference>
<feature type="domain" description="C-methyltransferase" evidence="2">
    <location>
        <begin position="254"/>
        <end position="408"/>
    </location>
</feature>
<proteinExistence type="predicted"/>
<dbReference type="Proteomes" id="UP000249794">
    <property type="component" value="Unassembled WGS sequence"/>
</dbReference>
<keyword evidence="3" id="KW-0808">Transferase</keyword>
<evidence type="ECO:0000313" key="4">
    <source>
        <dbReference type="Proteomes" id="UP000249794"/>
    </source>
</evidence>
<dbReference type="InterPro" id="IPR013630">
    <property type="entry name" value="Methyltransf_Zn-bd_dom_put"/>
</dbReference>
<dbReference type="Pfam" id="PF08421">
    <property type="entry name" value="Methyltransf_13"/>
    <property type="match status" value="1"/>
</dbReference>
<gene>
    <name evidence="3" type="ORF">DCF15_07330</name>
</gene>
<dbReference type="Gene3D" id="3.40.50.150">
    <property type="entry name" value="Vaccinia Virus protein VP39"/>
    <property type="match status" value="1"/>
</dbReference>
<reference evidence="3 4" key="2">
    <citation type="submission" date="2018-06" db="EMBL/GenBank/DDBJ databases">
        <title>Metagenomic assembly of (sub)arctic Cyanobacteria and their associated microbiome from non-axenic cultures.</title>
        <authorList>
            <person name="Baurain D."/>
        </authorList>
    </citation>
    <scope>NUCLEOTIDE SEQUENCE [LARGE SCALE GENOMIC DNA]</scope>
    <source>
        <strain evidence="3">ULC027bin1</strain>
    </source>
</reference>
<name>A0A2W4XSA4_9CYAN</name>
<dbReference type="Gene3D" id="6.10.250.3100">
    <property type="match status" value="1"/>
</dbReference>
<evidence type="ECO:0000313" key="3">
    <source>
        <dbReference type="EMBL" id="PZO57299.1"/>
    </source>
</evidence>
<dbReference type="Pfam" id="PF13489">
    <property type="entry name" value="Methyltransf_23"/>
    <property type="match status" value="1"/>
</dbReference>
<dbReference type="Gene3D" id="6.20.50.110">
    <property type="entry name" value="Methyltransferase, zinc-binding domain"/>
    <property type="match status" value="1"/>
</dbReference>
<evidence type="ECO:0000259" key="1">
    <source>
        <dbReference type="Pfam" id="PF08421"/>
    </source>
</evidence>
<reference evidence="4" key="1">
    <citation type="submission" date="2018-04" db="EMBL/GenBank/DDBJ databases">
        <authorList>
            <person name="Cornet L."/>
        </authorList>
    </citation>
    <scope>NUCLEOTIDE SEQUENCE [LARGE SCALE GENOMIC DNA]</scope>
</reference>
<feature type="domain" description="Methyltransferase putative zinc binding" evidence="1">
    <location>
        <begin position="8"/>
        <end position="73"/>
    </location>
</feature>
<dbReference type="Pfam" id="PF08484">
    <property type="entry name" value="Methyltransf_14"/>
    <property type="match status" value="1"/>
</dbReference>